<evidence type="ECO:0000313" key="1">
    <source>
        <dbReference type="EMBL" id="KAG8514402.1"/>
    </source>
</evidence>
<evidence type="ECO:0000313" key="2">
    <source>
        <dbReference type="Proteomes" id="UP000700334"/>
    </source>
</evidence>
<dbReference type="Proteomes" id="UP000700334">
    <property type="component" value="Unassembled WGS sequence"/>
</dbReference>
<sequence length="115" mass="12750">AGCICPSSEELVPQRDAEITEEELEKEEEVEELAETVGLTEVFLEKSSLHLVQKLYSSVDWENSLHDRCSPITLRLLKLPMEHQQQLQQLWILPGPNSALSGGMSGALPSLPGKI</sequence>
<keyword evidence="2" id="KW-1185">Reference proteome</keyword>
<proteinExistence type="predicted"/>
<organism evidence="1 2">
    <name type="scientific">Galemys pyrenaicus</name>
    <name type="common">Iberian desman</name>
    <name type="synonym">Pyrenean desman</name>
    <dbReference type="NCBI Taxonomy" id="202257"/>
    <lineage>
        <taxon>Eukaryota</taxon>
        <taxon>Metazoa</taxon>
        <taxon>Chordata</taxon>
        <taxon>Craniata</taxon>
        <taxon>Vertebrata</taxon>
        <taxon>Euteleostomi</taxon>
        <taxon>Mammalia</taxon>
        <taxon>Eutheria</taxon>
        <taxon>Laurasiatheria</taxon>
        <taxon>Eulipotyphla</taxon>
        <taxon>Talpidae</taxon>
        <taxon>Galemys</taxon>
    </lineage>
</organism>
<gene>
    <name evidence="1" type="ORF">J0S82_003278</name>
</gene>
<feature type="non-terminal residue" evidence="1">
    <location>
        <position position="115"/>
    </location>
</feature>
<name>A0A8J6DM03_GALPY</name>
<protein>
    <submittedName>
        <fullName evidence="1">Uncharacterized protein</fullName>
    </submittedName>
</protein>
<accession>A0A8J6DM03</accession>
<dbReference type="EMBL" id="JAGFMF010011747">
    <property type="protein sequence ID" value="KAG8514402.1"/>
    <property type="molecule type" value="Genomic_DNA"/>
</dbReference>
<comment type="caution">
    <text evidence="1">The sequence shown here is derived from an EMBL/GenBank/DDBJ whole genome shotgun (WGS) entry which is preliminary data.</text>
</comment>
<dbReference type="AlphaFoldDB" id="A0A8J6DM03"/>
<feature type="non-terminal residue" evidence="1">
    <location>
        <position position="1"/>
    </location>
</feature>
<reference evidence="1" key="1">
    <citation type="journal article" date="2021" name="Evol. Appl.">
        <title>The genome of the Pyrenean desman and the effects of bottlenecks and inbreeding on the genomic landscape of an endangered species.</title>
        <authorList>
            <person name="Escoda L."/>
            <person name="Castresana J."/>
        </authorList>
    </citation>
    <scope>NUCLEOTIDE SEQUENCE</scope>
    <source>
        <strain evidence="1">IBE-C5619</strain>
    </source>
</reference>